<geneLocation type="plasmid" evidence="1">
    <name>pPHE101</name>
</geneLocation>
<protein>
    <recommendedName>
        <fullName evidence="2">ANR family transcriptional regulator</fullName>
    </recommendedName>
</protein>
<organism evidence="1">
    <name type="scientific">Pseudomonas thivervalensis</name>
    <dbReference type="NCBI Taxonomy" id="86265"/>
    <lineage>
        <taxon>Bacteria</taxon>
        <taxon>Pseudomonadati</taxon>
        <taxon>Pseudomonadota</taxon>
        <taxon>Gammaproteobacteria</taxon>
        <taxon>Pseudomonadales</taxon>
        <taxon>Pseudomonadaceae</taxon>
        <taxon>Pseudomonas</taxon>
    </lineage>
</organism>
<dbReference type="EMBL" id="MH061178">
    <property type="protein sequence ID" value="AWH58637.1"/>
    <property type="molecule type" value="Genomic_DNA"/>
</dbReference>
<accession>A0A2S1PJI7</accession>
<sequence>MQFRDLTQSKAERSCNALQSAARLAELHKKWYSAAELYEAAASIWPGNGQTYMRRAEQCRSLSDCARDEMDL</sequence>
<reference evidence="1" key="1">
    <citation type="submission" date="2018-03" db="EMBL/GenBank/DDBJ databases">
        <title>IS1411 plays an important role in catabolic performance of phenol degrading strains in an environment continuously polluted by oil shale industry.</title>
        <authorList>
            <person name="Naanuri E."/>
            <person name="Heinaru E."/>
            <person name="Joesaar M."/>
            <person name="Heinaru A."/>
        </authorList>
    </citation>
    <scope>NUCLEOTIDE SEQUENCE</scope>
    <source>
        <strain evidence="1">P101</strain>
        <plasmid evidence="1">pPHE101</plasmid>
    </source>
</reference>
<proteinExistence type="predicted"/>
<name>A0A2S1PJI7_9PSED</name>
<dbReference type="AlphaFoldDB" id="A0A2S1PJI7"/>
<dbReference type="RefSeq" id="WP_172693473.1">
    <property type="nucleotide sequence ID" value="NZ_MH061178.1"/>
</dbReference>
<evidence type="ECO:0000313" key="1">
    <source>
        <dbReference type="EMBL" id="AWH58637.1"/>
    </source>
</evidence>
<keyword evidence="1" id="KW-0614">Plasmid</keyword>
<evidence type="ECO:0008006" key="2">
    <source>
        <dbReference type="Google" id="ProtNLM"/>
    </source>
</evidence>